<dbReference type="GO" id="GO:0005975">
    <property type="term" value="P:carbohydrate metabolic process"/>
    <property type="evidence" value="ECO:0007669"/>
    <property type="project" value="TreeGrafter"/>
</dbReference>
<dbReference type="PANTHER" id="PTHR22901:SF0">
    <property type="entry name" value="SIALATE O-ACETYLESTERASE"/>
    <property type="match status" value="1"/>
</dbReference>
<feature type="domain" description="Sialate O-acetylesterase" evidence="2">
    <location>
        <begin position="102"/>
        <end position="346"/>
    </location>
</feature>
<organism evidence="3 4">
    <name type="scientific">Rufibacter tibetensis</name>
    <dbReference type="NCBI Taxonomy" id="512763"/>
    <lineage>
        <taxon>Bacteria</taxon>
        <taxon>Pseudomonadati</taxon>
        <taxon>Bacteroidota</taxon>
        <taxon>Cytophagia</taxon>
        <taxon>Cytophagales</taxon>
        <taxon>Hymenobacteraceae</taxon>
        <taxon>Rufibacter</taxon>
    </lineage>
</organism>
<dbReference type="InterPro" id="IPR039329">
    <property type="entry name" value="SIAE"/>
</dbReference>
<dbReference type="KEGG" id="rti:DC20_22095"/>
<dbReference type="InterPro" id="IPR013783">
    <property type="entry name" value="Ig-like_fold"/>
</dbReference>
<name>A0A0P0C914_9BACT</name>
<dbReference type="InterPro" id="IPR005181">
    <property type="entry name" value="SASA"/>
</dbReference>
<keyword evidence="1" id="KW-0378">Hydrolase</keyword>
<evidence type="ECO:0000259" key="2">
    <source>
        <dbReference type="Pfam" id="PF03629"/>
    </source>
</evidence>
<dbReference type="Gene3D" id="3.40.50.1110">
    <property type="entry name" value="SGNH hydrolase"/>
    <property type="match status" value="1"/>
</dbReference>
<dbReference type="Proteomes" id="UP000061382">
    <property type="component" value="Plasmid 1"/>
</dbReference>
<dbReference type="GO" id="GO:0001681">
    <property type="term" value="F:sialate O-acetylesterase activity"/>
    <property type="evidence" value="ECO:0007669"/>
    <property type="project" value="InterPro"/>
</dbReference>
<reference evidence="3 4" key="1">
    <citation type="submission" date="2015-08" db="EMBL/GenBank/DDBJ databases">
        <title>Complete genome sequence of Rufibacter tibetensis strain 1351t, a radiation-resistant bacterium from tibet plateau.</title>
        <authorList>
            <person name="Dai J."/>
        </authorList>
    </citation>
    <scope>NUCLEOTIDE SEQUENCE [LARGE SCALE GENOMIC DNA]</scope>
    <source>
        <strain evidence="3 4">1351</strain>
        <plasmid evidence="3 4">1</plasmid>
    </source>
</reference>
<dbReference type="SUPFAM" id="SSF52266">
    <property type="entry name" value="SGNH hydrolase"/>
    <property type="match status" value="1"/>
</dbReference>
<proteinExistence type="predicted"/>
<sequence length="473" mass="52320">MLSGFFLLCLFPAVLYAEVKLPSLFTDNMVLQQQSQVSFWGWAKAGSTVSVTPSWSRKKYSARVGPDGKWRLQVATPSAGGPFEISISDGKPVRLTNVLIGEVWVCSGQSNMEMPMKGYKSQPIIGSNEAILKSRNKNIRIYTVPRSSQTAPQENSKPSPWKEAAPEAVANFSATAYYFGRLLNEVLDIPIGLIHTSYGGSTAEAWMTPKSLEPFEDIKVPKEGDKIPVVNRTPTTLYNGMLHPVIGYGMRGVIWYQGESNYDRPDQYEQLFPAMVKEWRSLWGAGDFPFYYAQITPYNYAQLPPYNRGGKYNSAFVRDAQRKSLGHIPNAGMAVLMDVGEENFIHPANKEAVGNRLAYLALSKTYGIKGFGYASPGYDTMAVTGNKVILRFKDAPNGLTSFSKELVNFEIAGSNKVFYPAHAVISGSTVSVSSPQVKEPVAVRYAFKDFIVGDLYSNEGLPVSSFRTDSWDQ</sequence>
<evidence type="ECO:0000313" key="3">
    <source>
        <dbReference type="EMBL" id="ALJ01773.1"/>
    </source>
</evidence>
<geneLocation type="plasmid" evidence="3 4">
    <name>1</name>
</geneLocation>
<dbReference type="InterPro" id="IPR036514">
    <property type="entry name" value="SGNH_hydro_sf"/>
</dbReference>
<evidence type="ECO:0000256" key="1">
    <source>
        <dbReference type="ARBA" id="ARBA00022801"/>
    </source>
</evidence>
<evidence type="ECO:0000313" key="4">
    <source>
        <dbReference type="Proteomes" id="UP000061382"/>
    </source>
</evidence>
<keyword evidence="3" id="KW-0614">Plasmid</keyword>
<protein>
    <submittedName>
        <fullName evidence="3">9-O-acetylesterase</fullName>
    </submittedName>
</protein>
<gene>
    <name evidence="3" type="ORF">DC20_22095</name>
</gene>
<dbReference type="PANTHER" id="PTHR22901">
    <property type="entry name" value="SIALATE O-ACETYLESTERASE"/>
    <property type="match status" value="1"/>
</dbReference>
<dbReference type="EMBL" id="CP012644">
    <property type="protein sequence ID" value="ALJ01773.1"/>
    <property type="molecule type" value="Genomic_DNA"/>
</dbReference>
<dbReference type="Gene3D" id="2.60.40.10">
    <property type="entry name" value="Immunoglobulins"/>
    <property type="match status" value="1"/>
</dbReference>
<dbReference type="PATRIC" id="fig|512763.3.peg.4871"/>
<dbReference type="AlphaFoldDB" id="A0A0P0C914"/>
<keyword evidence="4" id="KW-1185">Reference proteome</keyword>
<accession>A0A0P0C914</accession>
<dbReference type="Pfam" id="PF03629">
    <property type="entry name" value="SASA"/>
    <property type="match status" value="1"/>
</dbReference>